<keyword evidence="1" id="KW-0472">Membrane</keyword>
<sequence>MTYAERISEILVDSSERIEHIVFGSCCVFTLCVFLFVIVKMLVSPTRPPTCELIIIALSCVQLFLGSWYYIVDDESYISILNKGIKVLQCQVISWACMYVLMKSKRTYYMSFKLFSGIFTTVLAALLFYGLSSGEVPFYLRINIYVSFLWLAMSSIILAIAIIIRRRLKFAMLFKFDVEEVIDVEIQKLDNEMVDTFTNSKFSQFFLLSSMEFGTSLVTWMWDVIIYFTVKKNEAMNFYELNMPMFKEFLHIITNSLLILIPNWTIFFVFYWLQRRNFSKLSKNWDVRMSSVE</sequence>
<keyword evidence="1" id="KW-0812">Transmembrane</keyword>
<evidence type="ECO:0000313" key="3">
    <source>
        <dbReference type="Proteomes" id="UP000244803"/>
    </source>
</evidence>
<dbReference type="AlphaFoldDB" id="A0A976QQY8"/>
<evidence type="ECO:0000313" key="2">
    <source>
        <dbReference type="EMBL" id="UKJ88678.2"/>
    </source>
</evidence>
<proteinExistence type="predicted"/>
<protein>
    <submittedName>
        <fullName evidence="2">Uncharacterized protein</fullName>
    </submittedName>
</protein>
<dbReference type="EMBL" id="CP056066">
    <property type="protein sequence ID" value="UKJ88678.2"/>
    <property type="molecule type" value="Genomic_DNA"/>
</dbReference>
<feature type="transmembrane region" description="Helical" evidence="1">
    <location>
        <begin position="51"/>
        <end position="72"/>
    </location>
</feature>
<dbReference type="Proteomes" id="UP000244803">
    <property type="component" value="Chromosome 3"/>
</dbReference>
<dbReference type="OrthoDB" id="360424at2759"/>
<feature type="transmembrane region" description="Helical" evidence="1">
    <location>
        <begin position="249"/>
        <end position="273"/>
    </location>
</feature>
<gene>
    <name evidence="2" type="ORF">MACJ_001922</name>
</gene>
<feature type="transmembrane region" description="Helical" evidence="1">
    <location>
        <begin position="20"/>
        <end position="39"/>
    </location>
</feature>
<feature type="transmembrane region" description="Helical" evidence="1">
    <location>
        <begin position="205"/>
        <end position="229"/>
    </location>
</feature>
<evidence type="ECO:0000256" key="1">
    <source>
        <dbReference type="SAM" id="Phobius"/>
    </source>
</evidence>
<feature type="transmembrane region" description="Helical" evidence="1">
    <location>
        <begin position="144"/>
        <end position="164"/>
    </location>
</feature>
<name>A0A976QQY8_THEOR</name>
<accession>A0A976QQY8</accession>
<feature type="transmembrane region" description="Helical" evidence="1">
    <location>
        <begin position="114"/>
        <end position="132"/>
    </location>
</feature>
<organism evidence="2 3">
    <name type="scientific">Theileria orientalis</name>
    <dbReference type="NCBI Taxonomy" id="68886"/>
    <lineage>
        <taxon>Eukaryota</taxon>
        <taxon>Sar</taxon>
        <taxon>Alveolata</taxon>
        <taxon>Apicomplexa</taxon>
        <taxon>Aconoidasida</taxon>
        <taxon>Piroplasmida</taxon>
        <taxon>Theileriidae</taxon>
        <taxon>Theileria</taxon>
    </lineage>
</organism>
<keyword evidence="1" id="KW-1133">Transmembrane helix</keyword>
<reference evidence="2" key="1">
    <citation type="submission" date="2022-07" db="EMBL/GenBank/DDBJ databases">
        <title>Evaluation of T. orientalis genome assembly methods using nanopore sequencing and analysis of variation between genomes.</title>
        <authorList>
            <person name="Yam J."/>
            <person name="Micallef M.L."/>
            <person name="Liu M."/>
            <person name="Djordjevic S.P."/>
            <person name="Bogema D.R."/>
            <person name="Jenkins C."/>
        </authorList>
    </citation>
    <scope>NUCLEOTIDE SEQUENCE</scope>
    <source>
        <strain evidence="2">Fish Creek</strain>
    </source>
</reference>